<dbReference type="InterPro" id="IPR048469">
    <property type="entry name" value="YchJ-like_M"/>
</dbReference>
<evidence type="ECO:0000259" key="1">
    <source>
        <dbReference type="Pfam" id="PF17775"/>
    </source>
</evidence>
<proteinExistence type="predicted"/>
<comment type="caution">
    <text evidence="2">The sequence shown here is derived from an EMBL/GenBank/DDBJ whole genome shotgun (WGS) entry which is preliminary data.</text>
</comment>
<dbReference type="NCBIfam" id="NF002449">
    <property type="entry name" value="PRK01617.1"/>
    <property type="match status" value="1"/>
</dbReference>
<protein>
    <submittedName>
        <fullName evidence="2">YchJ family metal-binding protein</fullName>
    </submittedName>
</protein>
<dbReference type="PANTHER" id="PTHR33747">
    <property type="entry name" value="UPF0225 PROTEIN SCO1677"/>
    <property type="match status" value="1"/>
</dbReference>
<dbReference type="InterPro" id="IPR032710">
    <property type="entry name" value="NTF2-like_dom_sf"/>
</dbReference>
<dbReference type="InterPro" id="IPR004027">
    <property type="entry name" value="SEC_C_motif"/>
</dbReference>
<gene>
    <name evidence="2" type="ORF">NP603_16955</name>
</gene>
<dbReference type="PANTHER" id="PTHR33747:SF1">
    <property type="entry name" value="ADENYLATE CYCLASE-ASSOCIATED CAP C-TERMINAL DOMAIN-CONTAINING PROTEIN"/>
    <property type="match status" value="1"/>
</dbReference>
<dbReference type="SUPFAM" id="SSF54427">
    <property type="entry name" value="NTF2-like"/>
    <property type="match status" value="1"/>
</dbReference>
<name>A0ABT1UKR9_9GAMM</name>
<accession>A0ABT1UKR9</accession>
<dbReference type="EMBL" id="JANIBM010000029">
    <property type="protein sequence ID" value="MCQ8182815.1"/>
    <property type="molecule type" value="Genomic_DNA"/>
</dbReference>
<dbReference type="Proteomes" id="UP001524569">
    <property type="component" value="Unassembled WGS sequence"/>
</dbReference>
<keyword evidence="3" id="KW-1185">Reference proteome</keyword>
<reference evidence="2 3" key="1">
    <citation type="submission" date="2022-07" db="EMBL/GenBank/DDBJ databases">
        <title>Methylomonas rivi sp. nov., Methylomonas rosea sp. nov., Methylomonas aureus sp. nov. and Methylomonas subterranea sp. nov., four novel methanotrophs isolated from a freshwater creek and the deep terrestrial subsurface.</title>
        <authorList>
            <person name="Abin C."/>
            <person name="Sankaranarayanan K."/>
            <person name="Garner C."/>
            <person name="Sindelar R."/>
            <person name="Kotary K."/>
            <person name="Garner R."/>
            <person name="Barclay S."/>
            <person name="Lawson P."/>
            <person name="Krumholz L."/>
        </authorList>
    </citation>
    <scope>NUCLEOTIDE SEQUENCE [LARGE SCALE GENOMIC DNA]</scope>
    <source>
        <strain evidence="2 3">SURF-1</strain>
    </source>
</reference>
<evidence type="ECO:0000313" key="2">
    <source>
        <dbReference type="EMBL" id="MCQ8182815.1"/>
    </source>
</evidence>
<dbReference type="SUPFAM" id="SSF103642">
    <property type="entry name" value="Sec-C motif"/>
    <property type="match status" value="1"/>
</dbReference>
<dbReference type="Gene3D" id="3.10.450.50">
    <property type="match status" value="1"/>
</dbReference>
<feature type="domain" description="YchJ-like middle NTF2-like" evidence="1">
    <location>
        <begin position="33"/>
        <end position="129"/>
    </location>
</feature>
<dbReference type="Pfam" id="PF17775">
    <property type="entry name" value="YchJ_M-like"/>
    <property type="match status" value="1"/>
</dbReference>
<sequence length="168" mass="18625">MAIKYRLNLCPCCSGLDFQACCGPILTGAPAATAEALMRSRYSAFATRQLDHIELTQSPEVGAKFGRADIERMADECQWTGLQIVDRAERGDSAEVEFVARFRQHNREMLHAERSQFRRESGRWLYVGGRAELREAQRVSAKVGRNDPCPCGSGKKAKKCCGAAARPD</sequence>
<dbReference type="Pfam" id="PF02810">
    <property type="entry name" value="SEC-C"/>
    <property type="match status" value="2"/>
</dbReference>
<organism evidence="2 3">
    <name type="scientific">Methylomonas aurea</name>
    <dbReference type="NCBI Taxonomy" id="2952224"/>
    <lineage>
        <taxon>Bacteria</taxon>
        <taxon>Pseudomonadati</taxon>
        <taxon>Pseudomonadota</taxon>
        <taxon>Gammaproteobacteria</taxon>
        <taxon>Methylococcales</taxon>
        <taxon>Methylococcaceae</taxon>
        <taxon>Methylomonas</taxon>
    </lineage>
</organism>
<evidence type="ECO:0000313" key="3">
    <source>
        <dbReference type="Proteomes" id="UP001524569"/>
    </source>
</evidence>
<dbReference type="RefSeq" id="WP_256612078.1">
    <property type="nucleotide sequence ID" value="NZ_JANIBM010000029.1"/>
</dbReference>